<evidence type="ECO:0000313" key="1">
    <source>
        <dbReference type="EnsemblPlants" id="Kaladp0064s0087.1.v1.1.CDS.1"/>
    </source>
</evidence>
<keyword evidence="2" id="KW-1185">Reference proteome</keyword>
<accession>A0A7N0UF53</accession>
<organism evidence="1 2">
    <name type="scientific">Kalanchoe fedtschenkoi</name>
    <name type="common">Lavender scallops</name>
    <name type="synonym">South American air plant</name>
    <dbReference type="NCBI Taxonomy" id="63787"/>
    <lineage>
        <taxon>Eukaryota</taxon>
        <taxon>Viridiplantae</taxon>
        <taxon>Streptophyta</taxon>
        <taxon>Embryophyta</taxon>
        <taxon>Tracheophyta</taxon>
        <taxon>Spermatophyta</taxon>
        <taxon>Magnoliopsida</taxon>
        <taxon>eudicotyledons</taxon>
        <taxon>Gunneridae</taxon>
        <taxon>Pentapetalae</taxon>
        <taxon>Saxifragales</taxon>
        <taxon>Crassulaceae</taxon>
        <taxon>Kalanchoe</taxon>
    </lineage>
</organism>
<dbReference type="EnsemblPlants" id="Kaladp0064s0087.1.v1.1">
    <property type="protein sequence ID" value="Kaladp0064s0087.1.v1.1.CDS.1"/>
    <property type="gene ID" value="Kaladp0064s0087.v1.1"/>
</dbReference>
<dbReference type="Proteomes" id="UP000594263">
    <property type="component" value="Unplaced"/>
</dbReference>
<protein>
    <submittedName>
        <fullName evidence="1">Uncharacterized protein</fullName>
    </submittedName>
</protein>
<dbReference type="AlphaFoldDB" id="A0A7N0UF53"/>
<sequence>MVSKLLPGKVRLNCLSSMLAKHGGMTWMQIHARWYLDGQLCISIDHQIERKLPVIVSMGNEAPVTMSTILYLRQFLSNYKEGR</sequence>
<evidence type="ECO:0000313" key="2">
    <source>
        <dbReference type="Proteomes" id="UP000594263"/>
    </source>
</evidence>
<reference evidence="1" key="1">
    <citation type="submission" date="2021-01" db="UniProtKB">
        <authorList>
            <consortium name="EnsemblPlants"/>
        </authorList>
    </citation>
    <scope>IDENTIFICATION</scope>
</reference>
<name>A0A7N0UF53_KALFE</name>
<dbReference type="Gramene" id="Kaladp0064s0087.1.v1.1">
    <property type="protein sequence ID" value="Kaladp0064s0087.1.v1.1.CDS.1"/>
    <property type="gene ID" value="Kaladp0064s0087.v1.1"/>
</dbReference>
<proteinExistence type="predicted"/>